<proteinExistence type="predicted"/>
<gene>
    <name evidence="4" type="ORF">MAE02_17140</name>
</gene>
<dbReference type="Pfam" id="PF00353">
    <property type="entry name" value="HemolysinCabind"/>
    <property type="match status" value="9"/>
</dbReference>
<keyword evidence="5" id="KW-1185">Reference proteome</keyword>
<dbReference type="PRINTS" id="PR00313">
    <property type="entry name" value="CABNDNGRPT"/>
</dbReference>
<dbReference type="GO" id="GO:0005509">
    <property type="term" value="F:calcium ion binding"/>
    <property type="evidence" value="ECO:0007669"/>
    <property type="project" value="InterPro"/>
</dbReference>
<evidence type="ECO:0000256" key="3">
    <source>
        <dbReference type="SAM" id="MobiDB-lite"/>
    </source>
</evidence>
<sequence>MRDNSKRSSWDGPSWDSTPDDDSYNESGYGGDPYTDSGPISPILLDLDGDGIEIIPLRKSGAYFDYNGDGAVGHTAWVGSGDGLLIFDADSSGTVNSTSEFVFTQWSYIAARDMWALRAAFDTNKDNVLSSADLDFDKFKVWVDADGDAVTDPGELKTLRSLGLSSIPLTHNGAGKAYSDGSRIYGTATAKTTNGKKITVADVGLAIGTKNASVKVSDDGIEILPGDGTSKKVLSGKGNRQTALNLNKGKADYDAAIITKKNGTRLIAHYDASEKLTSLLHQTAKGRTLRSEVWSNDQSSVMVFSKKQVLTRWEMTGNASANIFKGGDEASVFDGGGGDDALDGGAGADTLKGGKGEDQLHGDGDADHLEGQEGDDTLKGGEGADTLHGGDGYDDLYGGEGNDLLTGDEGRDHLEGEAGDDTLRGGNGIDELHGGAGQDSLDGGSGDDTLFGEEGNDRLDGGEGRDKLQGGQGNDTLNGGADRDWLAGSEGADLLSGGGGDDKLIGGADADHLVGGEDRDTLEGGDGHDTLEGGTGDDRLRGEADDDVLHGEAGDDDLNGGAGNDLLYSGTGNDALIGEAGNDTLYGGVGDDALVGEAGDDLLYGETGGDMLKGGVCHDVLSGDADADYLYGGSGNDTLLGGSENDLLYGDEDADSLDGGSGEDKLWGGSGDDTLQGGLGHDVLTGDAGADSLDGGLGDDKLSGGVGNDTLTGGGGADQLFGGEGNDILGGGSDTDYIDGGAGTDIIVLTGSRTDYMIRFNTALGRYSIVDLRANSPDGTDLADIEIFRFAGSDLTIAELNYVTAADAEMAYDVESSDGSKSRLGWRPSADNPSIIEAYVQRRNIAGDLMSETVFRPDGSRLAHAWDVTGRLSWSSYVQAYDTQANLISQVYTNRNGTFTKWEWDSEGVDSHNWRIREKTYDNLADYELGIASRQFETIDDGELGPVDFIESLNDRAGQAWDTKVKELDTAMQVLIETIVNDDESSIVKGSDYNQDGHNYRDGVNAAQGPGQEWIAFEEHRNTNGVKTWETYKYYGATVEQERTVERGWDYNGEAWSSYELTKDGQLRPTVHETWLDNGTRTVKEWSYSGQDWEWRKTLYAGATRLTEWEQYDGQRHICREWNGGSAFDERETRTNVNGTVTYQHEKLGNQMTVRLWDVDQVQPWERQITVTVNGATSRIETIYSDHKIVEIFDLTGNESWTRHVQVWRGASLQNKVEDKFYNGQTLVKELGWDFNGQSWDEFEKHYHDGDVVYHKLINDDKTYTLDELDYQGEAWDTISIRGKIIQGAEKESWNETLYDDSLRIIKEKDLGNEDWDTKLWKSREYGGVRKNFVEGITFDDPFTNSEGRTFTDHYHFNDRGGLNSWRTMGIFSMNGGQGGWSGWYEPDDGPSRPEPVSQPAVDRLMAWKGLLLIS</sequence>
<dbReference type="InterPro" id="IPR011049">
    <property type="entry name" value="Serralysin-like_metalloprot_C"/>
</dbReference>
<evidence type="ECO:0000256" key="2">
    <source>
        <dbReference type="ARBA" id="ARBA00022525"/>
    </source>
</evidence>
<dbReference type="InterPro" id="IPR001343">
    <property type="entry name" value="Hemolysn_Ca-bd"/>
</dbReference>
<dbReference type="RefSeq" id="WP_114186354.1">
    <property type="nucleotide sequence ID" value="NZ_BJYU01000018.1"/>
</dbReference>
<comment type="subcellular location">
    <subcellularLocation>
        <location evidence="1">Secreted</location>
    </subcellularLocation>
</comment>
<feature type="region of interest" description="Disordered" evidence="3">
    <location>
        <begin position="335"/>
        <end position="561"/>
    </location>
</feature>
<feature type="compositionally biased region" description="Low complexity" evidence="3">
    <location>
        <begin position="486"/>
        <end position="495"/>
    </location>
</feature>
<dbReference type="OrthoDB" id="8016910at2"/>
<dbReference type="SUPFAM" id="SSF51120">
    <property type="entry name" value="beta-Roll"/>
    <property type="match status" value="4"/>
</dbReference>
<dbReference type="GO" id="GO:0005576">
    <property type="term" value="C:extracellular region"/>
    <property type="evidence" value="ECO:0007669"/>
    <property type="project" value="UniProtKB-SubCell"/>
</dbReference>
<name>A0A512BPW9_9HYPH</name>
<feature type="compositionally biased region" description="Gly residues" evidence="3">
    <location>
        <begin position="335"/>
        <end position="347"/>
    </location>
</feature>
<dbReference type="PROSITE" id="PS00330">
    <property type="entry name" value="HEMOLYSIN_CALCIUM"/>
    <property type="match status" value="9"/>
</dbReference>
<protein>
    <submittedName>
        <fullName evidence="4">Uncharacterized protein</fullName>
    </submittedName>
</protein>
<feature type="compositionally biased region" description="Basic and acidic residues" evidence="3">
    <location>
        <begin position="500"/>
        <end position="553"/>
    </location>
</feature>
<organism evidence="4 5">
    <name type="scientific">Microvirga aerophila</name>
    <dbReference type="NCBI Taxonomy" id="670291"/>
    <lineage>
        <taxon>Bacteria</taxon>
        <taxon>Pseudomonadati</taxon>
        <taxon>Pseudomonadota</taxon>
        <taxon>Alphaproteobacteria</taxon>
        <taxon>Hyphomicrobiales</taxon>
        <taxon>Methylobacteriaceae</taxon>
        <taxon>Microvirga</taxon>
    </lineage>
</organism>
<evidence type="ECO:0000313" key="5">
    <source>
        <dbReference type="Proteomes" id="UP000321085"/>
    </source>
</evidence>
<evidence type="ECO:0000256" key="1">
    <source>
        <dbReference type="ARBA" id="ARBA00004613"/>
    </source>
</evidence>
<dbReference type="InterPro" id="IPR050557">
    <property type="entry name" value="RTX_toxin/Mannuronan_C5-epim"/>
</dbReference>
<reference evidence="4 5" key="1">
    <citation type="submission" date="2019-07" db="EMBL/GenBank/DDBJ databases">
        <title>Whole genome shotgun sequence of Microvirga aerophila NBRC 106136.</title>
        <authorList>
            <person name="Hosoyama A."/>
            <person name="Uohara A."/>
            <person name="Ohji S."/>
            <person name="Ichikawa N."/>
        </authorList>
    </citation>
    <scope>NUCLEOTIDE SEQUENCE [LARGE SCALE GENOMIC DNA]</scope>
    <source>
        <strain evidence="4 5">NBRC 106136</strain>
    </source>
</reference>
<evidence type="ECO:0000313" key="4">
    <source>
        <dbReference type="EMBL" id="GEO14018.1"/>
    </source>
</evidence>
<accession>A0A512BPW9</accession>
<dbReference type="Gene3D" id="2.150.10.10">
    <property type="entry name" value="Serralysin-like metalloprotease, C-terminal"/>
    <property type="match status" value="7"/>
</dbReference>
<dbReference type="Proteomes" id="UP000321085">
    <property type="component" value="Unassembled WGS sequence"/>
</dbReference>
<dbReference type="PANTHER" id="PTHR38340:SF1">
    <property type="entry name" value="S-LAYER PROTEIN"/>
    <property type="match status" value="1"/>
</dbReference>
<dbReference type="PANTHER" id="PTHR38340">
    <property type="entry name" value="S-LAYER PROTEIN"/>
    <property type="match status" value="1"/>
</dbReference>
<feature type="compositionally biased region" description="Basic and acidic residues" evidence="3">
    <location>
        <begin position="352"/>
        <end position="379"/>
    </location>
</feature>
<comment type="caution">
    <text evidence="4">The sequence shown here is derived from an EMBL/GenBank/DDBJ whole genome shotgun (WGS) entry which is preliminary data.</text>
</comment>
<feature type="compositionally biased region" description="Basic and acidic residues" evidence="3">
    <location>
        <begin position="455"/>
        <end position="468"/>
    </location>
</feature>
<feature type="region of interest" description="Disordered" evidence="3">
    <location>
        <begin position="652"/>
        <end position="672"/>
    </location>
</feature>
<dbReference type="EMBL" id="BJYU01000018">
    <property type="protein sequence ID" value="GEO14018.1"/>
    <property type="molecule type" value="Genomic_DNA"/>
</dbReference>
<dbReference type="InterPro" id="IPR018511">
    <property type="entry name" value="Hemolysin-typ_Ca-bd_CS"/>
</dbReference>
<feature type="region of interest" description="Disordered" evidence="3">
    <location>
        <begin position="1"/>
        <end position="36"/>
    </location>
</feature>
<keyword evidence="2" id="KW-0964">Secreted</keyword>